<comment type="caution">
    <text evidence="1">The sequence shown here is derived from an EMBL/GenBank/DDBJ whole genome shotgun (WGS) entry which is preliminary data.</text>
</comment>
<dbReference type="GO" id="GO:0004190">
    <property type="term" value="F:aspartic-type endopeptidase activity"/>
    <property type="evidence" value="ECO:0007669"/>
    <property type="project" value="InterPro"/>
</dbReference>
<name>A0A9K3LT35_9STRA</name>
<keyword evidence="1" id="KW-0645">Protease</keyword>
<accession>A0A9K3LT35</accession>
<protein>
    <submittedName>
        <fullName evidence="1">Aspartyl protease</fullName>
    </submittedName>
</protein>
<reference evidence="1" key="1">
    <citation type="journal article" date="2021" name="Sci. Rep.">
        <title>Diploid genomic architecture of Nitzschia inconspicua, an elite biomass production diatom.</title>
        <authorList>
            <person name="Oliver A."/>
            <person name="Podell S."/>
            <person name="Pinowska A."/>
            <person name="Traller J.C."/>
            <person name="Smith S.R."/>
            <person name="McClure R."/>
            <person name="Beliaev A."/>
            <person name="Bohutskyi P."/>
            <person name="Hill E.A."/>
            <person name="Rabines A."/>
            <person name="Zheng H."/>
            <person name="Allen L.Z."/>
            <person name="Kuo A."/>
            <person name="Grigoriev I.V."/>
            <person name="Allen A.E."/>
            <person name="Hazlebeck D."/>
            <person name="Allen E.E."/>
        </authorList>
    </citation>
    <scope>NUCLEOTIDE SEQUENCE</scope>
    <source>
        <strain evidence="1">Hildebrandi</strain>
    </source>
</reference>
<dbReference type="PROSITE" id="PS00141">
    <property type="entry name" value="ASP_PROTEASE"/>
    <property type="match status" value="1"/>
</dbReference>
<dbReference type="OrthoDB" id="45996at2759"/>
<dbReference type="AlphaFoldDB" id="A0A9K3LT35"/>
<dbReference type="InterPro" id="IPR001969">
    <property type="entry name" value="Aspartic_peptidase_AS"/>
</dbReference>
<dbReference type="Proteomes" id="UP000693970">
    <property type="component" value="Unassembled WGS sequence"/>
</dbReference>
<keyword evidence="2" id="KW-1185">Reference proteome</keyword>
<proteinExistence type="predicted"/>
<organism evidence="1 2">
    <name type="scientific">Nitzschia inconspicua</name>
    <dbReference type="NCBI Taxonomy" id="303405"/>
    <lineage>
        <taxon>Eukaryota</taxon>
        <taxon>Sar</taxon>
        <taxon>Stramenopiles</taxon>
        <taxon>Ochrophyta</taxon>
        <taxon>Bacillariophyta</taxon>
        <taxon>Bacillariophyceae</taxon>
        <taxon>Bacillariophycidae</taxon>
        <taxon>Bacillariales</taxon>
        <taxon>Bacillariaceae</taxon>
        <taxon>Nitzschia</taxon>
    </lineage>
</organism>
<keyword evidence="1" id="KW-0378">Hydrolase</keyword>
<dbReference type="GO" id="GO:0006508">
    <property type="term" value="P:proteolysis"/>
    <property type="evidence" value="ECO:0007669"/>
    <property type="project" value="UniProtKB-KW"/>
</dbReference>
<gene>
    <name evidence="1" type="ORF">IV203_030189</name>
</gene>
<reference evidence="1" key="2">
    <citation type="submission" date="2021-04" db="EMBL/GenBank/DDBJ databases">
        <authorList>
            <person name="Podell S."/>
        </authorList>
    </citation>
    <scope>NUCLEOTIDE SEQUENCE</scope>
    <source>
        <strain evidence="1">Hildebrandi</strain>
    </source>
</reference>
<evidence type="ECO:0000313" key="2">
    <source>
        <dbReference type="Proteomes" id="UP000693970"/>
    </source>
</evidence>
<dbReference type="Pfam" id="PF13650">
    <property type="entry name" value="Asp_protease_2"/>
    <property type="match status" value="1"/>
</dbReference>
<evidence type="ECO:0000313" key="1">
    <source>
        <dbReference type="EMBL" id="KAG7367518.1"/>
    </source>
</evidence>
<sequence>MIATTYFLLVAPLFSLSNHRSVVVDGFSIVPKPLSRTTISTQLFGSAPDVLEDVQLDDFRNDSQQEQQQQPVGPVRAPLKLLGPYIGLGLTFPNLATSSQRARNISGIALDFVLDTAANINTLNAQVAQELNLEVVAEAPAGVSASGPIAGGATYLLGDCELEGLPEEDQFTFMENLTASALPVASPAAAGLLSMPFFHCFEGGVEFDWYGQQQGENDEKLPPFITFYGSMEESSHLVKEMKGVPIKELPVTRLPTVKLNINGVEIPALFDTGSPITVLNSQAAEQAGVNTAKIDSNNGKKNSNLLAGLVNKVQQAQAMAQAAARGDVLTIAGSTGERINLIKSESPVQVSLSPSDGYSEVSFGERSIYVGNIPGLAALNGLGDDSPPAAVLGMDVLRSKPKMLLIASNHEVYF</sequence>
<dbReference type="EMBL" id="JAGRRH010000007">
    <property type="protein sequence ID" value="KAG7367518.1"/>
    <property type="molecule type" value="Genomic_DNA"/>
</dbReference>